<dbReference type="InterPro" id="IPR036890">
    <property type="entry name" value="HATPase_C_sf"/>
</dbReference>
<comment type="caution">
    <text evidence="2">The sequence shown here is derived from an EMBL/GenBank/DDBJ whole genome shotgun (WGS) entry which is preliminary data.</text>
</comment>
<keyword evidence="1" id="KW-0812">Transmembrane</keyword>
<protein>
    <submittedName>
        <fullName evidence="2">Signal transduction histidine kinase</fullName>
    </submittedName>
</protein>
<feature type="transmembrane region" description="Helical" evidence="1">
    <location>
        <begin position="95"/>
        <end position="113"/>
    </location>
</feature>
<feature type="transmembrane region" description="Helical" evidence="1">
    <location>
        <begin position="125"/>
        <end position="142"/>
    </location>
</feature>
<feature type="transmembrane region" description="Helical" evidence="1">
    <location>
        <begin position="67"/>
        <end position="88"/>
    </location>
</feature>
<accession>A0A7W4V3X8</accession>
<evidence type="ECO:0000313" key="2">
    <source>
        <dbReference type="EMBL" id="MBB2976365.1"/>
    </source>
</evidence>
<keyword evidence="1" id="KW-0472">Membrane</keyword>
<dbReference type="SUPFAM" id="SSF55874">
    <property type="entry name" value="ATPase domain of HSP90 chaperone/DNA topoisomerase II/histidine kinase"/>
    <property type="match status" value="1"/>
</dbReference>
<dbReference type="Gene3D" id="3.30.565.10">
    <property type="entry name" value="Histidine kinase-like ATPase, C-terminal domain"/>
    <property type="match status" value="1"/>
</dbReference>
<reference evidence="2 3" key="1">
    <citation type="submission" date="2020-08" db="EMBL/GenBank/DDBJ databases">
        <title>Sequencing the genomes of 1000 actinobacteria strains.</title>
        <authorList>
            <person name="Klenk H.-P."/>
        </authorList>
    </citation>
    <scope>NUCLEOTIDE SEQUENCE [LARGE SCALE GENOMIC DNA]</scope>
    <source>
        <strain evidence="2 3">DSM 27099</strain>
    </source>
</reference>
<keyword evidence="2" id="KW-0418">Kinase</keyword>
<dbReference type="GO" id="GO:0016301">
    <property type="term" value="F:kinase activity"/>
    <property type="evidence" value="ECO:0007669"/>
    <property type="project" value="UniProtKB-KW"/>
</dbReference>
<dbReference type="EMBL" id="JACHWQ010000005">
    <property type="protein sequence ID" value="MBB2976365.1"/>
    <property type="molecule type" value="Genomic_DNA"/>
</dbReference>
<dbReference type="Proteomes" id="UP000529310">
    <property type="component" value="Unassembled WGS sequence"/>
</dbReference>
<name>A0A7W4V3X8_9MICO</name>
<feature type="transmembrane region" description="Helical" evidence="1">
    <location>
        <begin position="149"/>
        <end position="170"/>
    </location>
</feature>
<feature type="transmembrane region" description="Helical" evidence="1">
    <location>
        <begin position="176"/>
        <end position="197"/>
    </location>
</feature>
<dbReference type="RefSeq" id="WP_241246266.1">
    <property type="nucleotide sequence ID" value="NZ_CP049255.1"/>
</dbReference>
<keyword evidence="1" id="KW-1133">Transmembrane helix</keyword>
<sequence>MNDRDQAVLAEAWRYIPSGKSNAPGIGSFSRTRVDRMIAFLIGATCIVHGAQAFGAAISFIAPVPSIAIVISVAGFVTLLAMIIGCLVNVLARPLAAIFAVTYLVGLMFWPLSYTEPVLPSAESLWQFYLVDISVAAAVVAFRLSLQFVWAIAAPIIYGAARMIIAGFAPEAWLPVGFEVSFALLLGGALVAMAWAIRSAASNVDAVRTDAVRSYAEAAAVDAAENERVAVAALMHDSVLGALLAAERADTPRERTLAVTMAREAMSGLAHADSDDADSHDENTTVGGIAAEIEGAAQEFGIGIPVEREGDTDIAVTGRVARVLTLAAIQAVANAVQHAGGAGLSVSVRGREDPTGVSILITDAGPGFDVAKVPGDRLGVRGSIIARVSSIGGHADIQSNADGTVIAIEWQGGDRW</sequence>
<dbReference type="AlphaFoldDB" id="A0A7W4V3X8"/>
<keyword evidence="3" id="KW-1185">Reference proteome</keyword>
<keyword evidence="2" id="KW-0808">Transferase</keyword>
<organism evidence="2 3">
    <name type="scientific">Microbacterium endophyticum</name>
    <dbReference type="NCBI Taxonomy" id="1526412"/>
    <lineage>
        <taxon>Bacteria</taxon>
        <taxon>Bacillati</taxon>
        <taxon>Actinomycetota</taxon>
        <taxon>Actinomycetes</taxon>
        <taxon>Micrococcales</taxon>
        <taxon>Microbacteriaceae</taxon>
        <taxon>Microbacterium</taxon>
    </lineage>
</organism>
<proteinExistence type="predicted"/>
<evidence type="ECO:0000313" key="3">
    <source>
        <dbReference type="Proteomes" id="UP000529310"/>
    </source>
</evidence>
<gene>
    <name evidence="2" type="ORF">FHX49_001939</name>
</gene>
<feature type="transmembrane region" description="Helical" evidence="1">
    <location>
        <begin position="38"/>
        <end position="61"/>
    </location>
</feature>
<evidence type="ECO:0000256" key="1">
    <source>
        <dbReference type="SAM" id="Phobius"/>
    </source>
</evidence>